<dbReference type="Gene3D" id="3.40.430.10">
    <property type="entry name" value="Dihydrofolate Reductase, subunit A"/>
    <property type="match status" value="1"/>
</dbReference>
<dbReference type="EMBL" id="CP029192">
    <property type="protein sequence ID" value="QES37299.1"/>
    <property type="molecule type" value="Genomic_DNA"/>
</dbReference>
<dbReference type="Pfam" id="PF01872">
    <property type="entry name" value="RibD_C"/>
    <property type="match status" value="1"/>
</dbReference>
<dbReference type="InterPro" id="IPR024072">
    <property type="entry name" value="DHFR-like_dom_sf"/>
</dbReference>
<dbReference type="InterPro" id="IPR002734">
    <property type="entry name" value="RibDG_C"/>
</dbReference>
<dbReference type="GO" id="GO:0008703">
    <property type="term" value="F:5-amino-6-(5-phosphoribosylamino)uracil reductase activity"/>
    <property type="evidence" value="ECO:0007669"/>
    <property type="project" value="InterPro"/>
</dbReference>
<reference evidence="2 3" key="1">
    <citation type="submission" date="2018-05" db="EMBL/GenBank/DDBJ databases">
        <title>Streptomyces venezuelae.</title>
        <authorList>
            <person name="Kim W."/>
            <person name="Lee N."/>
            <person name="Cho B.-K."/>
        </authorList>
    </citation>
    <scope>NUCLEOTIDE SEQUENCE [LARGE SCALE GENOMIC DNA]</scope>
    <source>
        <strain evidence="2 3">ATCC 14584</strain>
    </source>
</reference>
<dbReference type="InterPro" id="IPR050765">
    <property type="entry name" value="Riboflavin_Biosynth_HTPR"/>
</dbReference>
<protein>
    <submittedName>
        <fullName evidence="2">Deaminase</fullName>
    </submittedName>
</protein>
<evidence type="ECO:0000259" key="1">
    <source>
        <dbReference type="Pfam" id="PF01872"/>
    </source>
</evidence>
<organism evidence="2 3">
    <name type="scientific">Streptomyces venezuelae</name>
    <dbReference type="NCBI Taxonomy" id="54571"/>
    <lineage>
        <taxon>Bacteria</taxon>
        <taxon>Bacillati</taxon>
        <taxon>Actinomycetota</taxon>
        <taxon>Actinomycetes</taxon>
        <taxon>Kitasatosporales</taxon>
        <taxon>Streptomycetaceae</taxon>
        <taxon>Streptomyces</taxon>
    </lineage>
</organism>
<dbReference type="SUPFAM" id="SSF53597">
    <property type="entry name" value="Dihydrofolate reductase-like"/>
    <property type="match status" value="1"/>
</dbReference>
<evidence type="ECO:0000313" key="3">
    <source>
        <dbReference type="Proteomes" id="UP000322927"/>
    </source>
</evidence>
<sequence length="201" mass="21780">MRKLVYYIGVSIDGYIAGPEGEFDFYPVGDVDQAADYAARVNARYPETVPTALRPHAGLTDAPALRFDTVLMGHGTYRQALDHGTPSPYAHLRQFVLSNSLDTSPGPATTDPAVTVASGDPLTLVRDLKRQPGQDIWLCGGGRVAAALLPELDELIIKSYPVVAGAGIPVFGGKFDPTRFRVTAREAFDNDVLMTWFEAVR</sequence>
<accession>A0A5P2C9D8</accession>
<proteinExistence type="predicted"/>
<dbReference type="PANTHER" id="PTHR38011">
    <property type="entry name" value="DIHYDROFOLATE REDUCTASE FAMILY PROTEIN (AFU_ORTHOLOGUE AFUA_8G06820)"/>
    <property type="match status" value="1"/>
</dbReference>
<evidence type="ECO:0000313" key="2">
    <source>
        <dbReference type="EMBL" id="QES37299.1"/>
    </source>
</evidence>
<dbReference type="Proteomes" id="UP000322927">
    <property type="component" value="Chromosome"/>
</dbReference>
<gene>
    <name evidence="2" type="ORF">DEJ48_31330</name>
</gene>
<dbReference type="GO" id="GO:0009231">
    <property type="term" value="P:riboflavin biosynthetic process"/>
    <property type="evidence" value="ECO:0007669"/>
    <property type="project" value="InterPro"/>
</dbReference>
<dbReference type="AlphaFoldDB" id="A0A5P2C9D8"/>
<feature type="domain" description="Bacterial bifunctional deaminase-reductase C-terminal" evidence="1">
    <location>
        <begin position="3"/>
        <end position="193"/>
    </location>
</feature>
<dbReference type="RefSeq" id="WP_150219535.1">
    <property type="nucleotide sequence ID" value="NZ_CP029192.1"/>
</dbReference>
<name>A0A5P2C9D8_STRVZ</name>
<dbReference type="OrthoDB" id="195113at2"/>
<dbReference type="PANTHER" id="PTHR38011:SF11">
    <property type="entry name" value="2,5-DIAMINO-6-RIBOSYLAMINO-4(3H)-PYRIMIDINONE 5'-PHOSPHATE REDUCTASE"/>
    <property type="match status" value="1"/>
</dbReference>